<dbReference type="OrthoDB" id="377588at2157"/>
<accession>A0A2H1FHF5</accession>
<name>A0A2H1FHF5_9ARCH</name>
<dbReference type="AlphaFoldDB" id="A0A2H1FHF5"/>
<evidence type="ECO:0000313" key="1">
    <source>
        <dbReference type="EMBL" id="SMH72199.1"/>
    </source>
</evidence>
<gene>
    <name evidence="1" type="ORF">NCS_30039</name>
</gene>
<keyword evidence="2" id="KW-1185">Reference proteome</keyword>
<sequence>MKKISISLTPELHSAIIRAAMDNDVKVSRIISEYLKEHPMIKKYVEEIRAEPDAGVFAVNPKQIHSKSKNEITVSS</sequence>
<dbReference type="Proteomes" id="UP000230607">
    <property type="component" value="Chromosome 1"/>
</dbReference>
<dbReference type="EMBL" id="LT841358">
    <property type="protein sequence ID" value="SMH72199.1"/>
    <property type="molecule type" value="Genomic_DNA"/>
</dbReference>
<protein>
    <submittedName>
        <fullName evidence="1">Uncharacterized protein</fullName>
    </submittedName>
</protein>
<proteinExistence type="predicted"/>
<reference evidence="2" key="1">
    <citation type="submission" date="2017-03" db="EMBL/GenBank/DDBJ databases">
        <authorList>
            <person name="Herbold C."/>
        </authorList>
    </citation>
    <scope>NUCLEOTIDE SEQUENCE [LARGE SCALE GENOMIC DNA]</scope>
</reference>
<evidence type="ECO:0000313" key="2">
    <source>
        <dbReference type="Proteomes" id="UP000230607"/>
    </source>
</evidence>
<dbReference type="RefSeq" id="WP_157928020.1">
    <property type="nucleotide sequence ID" value="NZ_LT841358.1"/>
</dbReference>
<organism evidence="1 2">
    <name type="scientific">Candidatus Nitrosotalea okcheonensis</name>
    <dbReference type="NCBI Taxonomy" id="1903276"/>
    <lineage>
        <taxon>Archaea</taxon>
        <taxon>Nitrososphaerota</taxon>
        <taxon>Nitrososphaeria</taxon>
        <taxon>Nitrosotaleales</taxon>
        <taxon>Nitrosotaleaceae</taxon>
        <taxon>Nitrosotalea</taxon>
    </lineage>
</organism>